<keyword evidence="1" id="KW-1133">Transmembrane helix</keyword>
<proteinExistence type="predicted"/>
<comment type="caution">
    <text evidence="2">The sequence shown here is derived from an EMBL/GenBank/DDBJ whole genome shotgun (WGS) entry which is preliminary data.</text>
</comment>
<name>A0AAQ1UIN3_9BACT</name>
<dbReference type="RefSeq" id="WP_115153652.1">
    <property type="nucleotide sequence ID" value="NZ_DBFWLE010000007.1"/>
</dbReference>
<gene>
    <name evidence="2" type="ORF">NCTC13063_01356</name>
</gene>
<feature type="transmembrane region" description="Helical" evidence="1">
    <location>
        <begin position="55"/>
        <end position="74"/>
    </location>
</feature>
<feature type="transmembrane region" description="Helical" evidence="1">
    <location>
        <begin position="191"/>
        <end position="211"/>
    </location>
</feature>
<dbReference type="Proteomes" id="UP000255283">
    <property type="component" value="Unassembled WGS sequence"/>
</dbReference>
<keyword evidence="1" id="KW-0812">Transmembrane</keyword>
<organism evidence="2 3">
    <name type="scientific">Segatella buccae</name>
    <dbReference type="NCBI Taxonomy" id="28126"/>
    <lineage>
        <taxon>Bacteria</taxon>
        <taxon>Pseudomonadati</taxon>
        <taxon>Bacteroidota</taxon>
        <taxon>Bacteroidia</taxon>
        <taxon>Bacteroidales</taxon>
        <taxon>Prevotellaceae</taxon>
        <taxon>Segatella</taxon>
    </lineage>
</organism>
<feature type="transmembrane region" description="Helical" evidence="1">
    <location>
        <begin position="86"/>
        <end position="108"/>
    </location>
</feature>
<feature type="transmembrane region" description="Helical" evidence="1">
    <location>
        <begin position="131"/>
        <end position="155"/>
    </location>
</feature>
<keyword evidence="1" id="KW-0472">Membrane</keyword>
<dbReference type="EMBL" id="UGTJ01000001">
    <property type="protein sequence ID" value="SUB80076.1"/>
    <property type="molecule type" value="Genomic_DNA"/>
</dbReference>
<sequence>MNQFLVTSNTRKWMGISLILIIAVTFYFQFLQNILLNKGTDHVLLMPVYPLLKSALWHDLLVAVILISECYFYYEIRKQLRKSRSSAQWACVAIIVAKTISVVEGYFIELSWNNVSKGIASTTNLFSLNDISVLLSIVCSTISFAGIVWLSVLLIRKYEGRIRVAGYVLLASTIIGILKQSGFVLPHSTMAVNALRALSMMCMLLPFVFFYRSFKASSQGAL</sequence>
<dbReference type="AlphaFoldDB" id="A0AAQ1UIN3"/>
<protein>
    <submittedName>
        <fullName evidence="2">Uncharacterized protein</fullName>
    </submittedName>
</protein>
<feature type="transmembrane region" description="Helical" evidence="1">
    <location>
        <begin position="12"/>
        <end position="35"/>
    </location>
</feature>
<evidence type="ECO:0000256" key="1">
    <source>
        <dbReference type="SAM" id="Phobius"/>
    </source>
</evidence>
<evidence type="ECO:0000313" key="3">
    <source>
        <dbReference type="Proteomes" id="UP000255283"/>
    </source>
</evidence>
<evidence type="ECO:0000313" key="2">
    <source>
        <dbReference type="EMBL" id="SUB80076.1"/>
    </source>
</evidence>
<reference evidence="2 3" key="1">
    <citation type="submission" date="2018-06" db="EMBL/GenBank/DDBJ databases">
        <authorList>
            <consortium name="Pathogen Informatics"/>
            <person name="Doyle S."/>
        </authorList>
    </citation>
    <scope>NUCLEOTIDE SEQUENCE [LARGE SCALE GENOMIC DNA]</scope>
    <source>
        <strain evidence="2 3">NCTC13063</strain>
    </source>
</reference>
<accession>A0AAQ1UIN3</accession>
<feature type="transmembrane region" description="Helical" evidence="1">
    <location>
        <begin position="167"/>
        <end position="185"/>
    </location>
</feature>